<evidence type="ECO:0000313" key="1">
    <source>
        <dbReference type="EMBL" id="EMS79519.1"/>
    </source>
</evidence>
<dbReference type="RefSeq" id="WP_006965757.1">
    <property type="nucleotide sequence ID" value="NZ_APJX01000004.1"/>
</dbReference>
<dbReference type="EMBL" id="APJX01000004">
    <property type="protein sequence ID" value="EMS79519.1"/>
    <property type="molecule type" value="Genomic_DNA"/>
</dbReference>
<proteinExistence type="predicted"/>
<dbReference type="AlphaFoldDB" id="S0G209"/>
<dbReference type="Proteomes" id="UP000014216">
    <property type="component" value="Unassembled WGS sequence"/>
</dbReference>
<gene>
    <name evidence="1" type="ORF">Dpo_4c00660</name>
</gene>
<reference evidence="1 2" key="1">
    <citation type="journal article" date="2013" name="Genome Announc.">
        <title>Draft Genome Sequence of Desulfotignum phosphitoxidans DSM 13687 Strain FiPS-3.</title>
        <authorList>
            <person name="Poehlein A."/>
            <person name="Daniel R."/>
            <person name="Simeonova D.D."/>
        </authorList>
    </citation>
    <scope>NUCLEOTIDE SEQUENCE [LARGE SCALE GENOMIC DNA]</scope>
    <source>
        <strain evidence="1 2">DSM 13687</strain>
    </source>
</reference>
<keyword evidence="2" id="KW-1185">Reference proteome</keyword>
<evidence type="ECO:0000313" key="2">
    <source>
        <dbReference type="Proteomes" id="UP000014216"/>
    </source>
</evidence>
<accession>S0G209</accession>
<comment type="caution">
    <text evidence="1">The sequence shown here is derived from an EMBL/GenBank/DDBJ whole genome shotgun (WGS) entry which is preliminary data.</text>
</comment>
<protein>
    <submittedName>
        <fullName evidence="1">Transposase IS4 family</fullName>
    </submittedName>
</protein>
<sequence>METCFPDNWRQILSIVYYLILEDKNPLSRFPHWAAIHRHPFGEIICSQRSSELLASITEEARQRFFQLQGKRRIEKEYLAYDSTSISSYSKCLRLPWAAIDGPPNQ</sequence>
<name>S0G209_9BACT</name>
<organism evidence="1 2">
    <name type="scientific">Desulfotignum phosphitoxidans DSM 13687</name>
    <dbReference type="NCBI Taxonomy" id="1286635"/>
    <lineage>
        <taxon>Bacteria</taxon>
        <taxon>Pseudomonadati</taxon>
        <taxon>Thermodesulfobacteriota</taxon>
        <taxon>Desulfobacteria</taxon>
        <taxon>Desulfobacterales</taxon>
        <taxon>Desulfobacteraceae</taxon>
        <taxon>Desulfotignum</taxon>
    </lineage>
</organism>